<keyword evidence="1" id="KW-0812">Transmembrane</keyword>
<evidence type="ECO:0000256" key="1">
    <source>
        <dbReference type="SAM" id="Phobius"/>
    </source>
</evidence>
<keyword evidence="3" id="KW-1185">Reference proteome</keyword>
<evidence type="ECO:0000313" key="2">
    <source>
        <dbReference type="EMBL" id="ABG83413.1"/>
    </source>
</evidence>
<feature type="transmembrane region" description="Helical" evidence="1">
    <location>
        <begin position="9"/>
        <end position="28"/>
    </location>
</feature>
<feature type="transmembrane region" description="Helical" evidence="1">
    <location>
        <begin position="68"/>
        <end position="87"/>
    </location>
</feature>
<protein>
    <submittedName>
        <fullName evidence="2">Uncharacterized protein</fullName>
    </submittedName>
</protein>
<dbReference type="EMBL" id="CP000246">
    <property type="protein sequence ID" value="ABG83413.1"/>
    <property type="molecule type" value="Genomic_DNA"/>
</dbReference>
<evidence type="ECO:0000313" key="3">
    <source>
        <dbReference type="Proteomes" id="UP000001823"/>
    </source>
</evidence>
<gene>
    <name evidence="2" type="ordered locus">CPF_1657</name>
</gene>
<proteinExistence type="predicted"/>
<name>A0A0H2YSG6_CLOP1</name>
<dbReference type="GeneID" id="93002055"/>
<dbReference type="Proteomes" id="UP000001823">
    <property type="component" value="Chromosome"/>
</dbReference>
<reference evidence="2 3" key="1">
    <citation type="journal article" date="2006" name="Genome Res.">
        <title>Skewed genomic variability in strains of the toxigenic bacterial pathogen, Clostridium perfringens.</title>
        <authorList>
            <person name="Myers G.S."/>
            <person name="Rasko D.A."/>
            <person name="Cheung J.K."/>
            <person name="Ravel J."/>
            <person name="Seshadri R."/>
            <person name="Deboy R.T."/>
            <person name="Ren Q."/>
            <person name="Varga J."/>
            <person name="Awad M.M."/>
            <person name="Brinkac L.M."/>
            <person name="Daugherty S.C."/>
            <person name="Haft D.H."/>
            <person name="Dodson R.J."/>
            <person name="Madupu R."/>
            <person name="Nelson W.C."/>
            <person name="Rosovitz M.J."/>
            <person name="Sullivan S.A."/>
            <person name="Khouri H."/>
            <person name="Dimitrov G.I."/>
            <person name="Watkins K.L."/>
            <person name="Mulligan S."/>
            <person name="Benton J."/>
            <person name="Radune D."/>
            <person name="Fisher D.J."/>
            <person name="Atkins H.S."/>
            <person name="Hiscox T."/>
            <person name="Jost B.H."/>
            <person name="Billington S.J."/>
            <person name="Songer J.G."/>
            <person name="McClane B.A."/>
            <person name="Titball R.W."/>
            <person name="Rood J.I."/>
            <person name="Melville S.B."/>
            <person name="Paulsen I.T."/>
        </authorList>
    </citation>
    <scope>NUCLEOTIDE SEQUENCE [LARGE SCALE GENOMIC DNA]</scope>
    <source>
        <strain evidence="3">ATCC 13124 / DSM 756 / JCM 1290 / NCIMB 6125 / NCTC 8237 / S 107 / Type A</strain>
    </source>
</reference>
<dbReference type="RefSeq" id="WP_003454555.1">
    <property type="nucleotide sequence ID" value="NC_008261.1"/>
</dbReference>
<feature type="transmembrane region" description="Helical" evidence="1">
    <location>
        <begin position="40"/>
        <end position="56"/>
    </location>
</feature>
<sequence length="89" mass="9999">MKLVKGKIPFIRSIFGCFIFPLVIGYFYTYLNPEWFTTNQWVGVAAGALLIARGIFEKVMANNQRNAKVSFLGGGAIILYVIARYFGIL</sequence>
<keyword evidence="1" id="KW-1133">Transmembrane helix</keyword>
<dbReference type="AlphaFoldDB" id="A0A0H2YSG6"/>
<dbReference type="HOGENOM" id="CLU_2449416_0_0_9"/>
<dbReference type="KEGG" id="cpf:CPF_1657"/>
<dbReference type="PaxDb" id="195103-CPF_1657"/>
<organism evidence="2 3">
    <name type="scientific">Clostridium perfringens (strain ATCC 13124 / DSM 756 / JCM 1290 / NCIMB 6125 / NCTC 8237 / Type A)</name>
    <dbReference type="NCBI Taxonomy" id="195103"/>
    <lineage>
        <taxon>Bacteria</taxon>
        <taxon>Bacillati</taxon>
        <taxon>Bacillota</taxon>
        <taxon>Clostridia</taxon>
        <taxon>Eubacteriales</taxon>
        <taxon>Clostridiaceae</taxon>
        <taxon>Clostridium</taxon>
    </lineage>
</organism>
<accession>A0A0H2YSG6</accession>
<keyword evidence="1" id="KW-0472">Membrane</keyword>